<evidence type="ECO:0000313" key="5">
    <source>
        <dbReference type="EMBL" id="KAH0620625.1"/>
    </source>
</evidence>
<reference evidence="5 6" key="1">
    <citation type="journal article" date="2022" name="Gigascience">
        <title>A chromosome-level genome assembly and annotation of the desert horned lizard, Phrynosoma platyrhinos, provides insight into chromosomal rearrangements among reptiles.</title>
        <authorList>
            <person name="Koochekian N."/>
            <person name="Ascanio A."/>
            <person name="Farleigh K."/>
            <person name="Card D.C."/>
            <person name="Schield D.R."/>
            <person name="Castoe T.A."/>
            <person name="Jezkova T."/>
        </authorList>
    </citation>
    <scope>NUCLEOTIDE SEQUENCE [LARGE SCALE GENOMIC DNA]</scope>
    <source>
        <strain evidence="5">NK-2021</strain>
    </source>
</reference>
<dbReference type="EMBL" id="JAIPUX010003289">
    <property type="protein sequence ID" value="KAH0620625.1"/>
    <property type="molecule type" value="Genomic_DNA"/>
</dbReference>
<feature type="compositionally biased region" description="Acidic residues" evidence="2">
    <location>
        <begin position="481"/>
        <end position="494"/>
    </location>
</feature>
<dbReference type="InterPro" id="IPR013930">
    <property type="entry name" value="RPAP1_N"/>
</dbReference>
<accession>A0ABQ7STH5</accession>
<gene>
    <name evidence="5" type="ORF">JD844_021280</name>
</gene>
<evidence type="ECO:0000256" key="1">
    <source>
        <dbReference type="ARBA" id="ARBA00009953"/>
    </source>
</evidence>
<dbReference type="InterPro" id="IPR013929">
    <property type="entry name" value="RPAP1_C"/>
</dbReference>
<feature type="region of interest" description="Disordered" evidence="2">
    <location>
        <begin position="481"/>
        <end position="509"/>
    </location>
</feature>
<proteinExistence type="inferred from homology"/>
<feature type="compositionally biased region" description="Basic and acidic residues" evidence="2">
    <location>
        <begin position="499"/>
        <end position="509"/>
    </location>
</feature>
<dbReference type="Pfam" id="PF08621">
    <property type="entry name" value="RPAP1_N"/>
    <property type="match status" value="1"/>
</dbReference>
<evidence type="ECO:0000259" key="4">
    <source>
        <dbReference type="Pfam" id="PF08621"/>
    </source>
</evidence>
<comment type="caution">
    <text evidence="5">The sequence shown here is derived from an EMBL/GenBank/DDBJ whole genome shotgun (WGS) entry which is preliminary data.</text>
</comment>
<feature type="region of interest" description="Disordered" evidence="2">
    <location>
        <begin position="33"/>
        <end position="82"/>
    </location>
</feature>
<feature type="compositionally biased region" description="Basic and acidic residues" evidence="2">
    <location>
        <begin position="39"/>
        <end position="60"/>
    </location>
</feature>
<comment type="similarity">
    <text evidence="1">Belongs to the RPAP1 family.</text>
</comment>
<feature type="domain" description="RPAP1 C-terminal" evidence="3">
    <location>
        <begin position="367"/>
        <end position="403"/>
    </location>
</feature>
<dbReference type="Pfam" id="PF08620">
    <property type="entry name" value="RPAP1_C"/>
    <property type="match status" value="1"/>
</dbReference>
<dbReference type="PANTHER" id="PTHR21483">
    <property type="entry name" value="RNA POLYMERASE II-ASSOCIATED PROTEIN 1"/>
    <property type="match status" value="1"/>
</dbReference>
<evidence type="ECO:0008006" key="7">
    <source>
        <dbReference type="Google" id="ProtNLM"/>
    </source>
</evidence>
<dbReference type="PANTHER" id="PTHR21483:SF18">
    <property type="entry name" value="RNA POLYMERASE II-ASSOCIATED PROTEIN 1"/>
    <property type="match status" value="1"/>
</dbReference>
<feature type="domain" description="RPAP1 N-terminal" evidence="4">
    <location>
        <begin position="237"/>
        <end position="278"/>
    </location>
</feature>
<protein>
    <recommendedName>
        <fullName evidence="7">RNA polymerase II-associated protein 1</fullName>
    </recommendedName>
</protein>
<evidence type="ECO:0000259" key="3">
    <source>
        <dbReference type="Pfam" id="PF08620"/>
    </source>
</evidence>
<organism evidence="5 6">
    <name type="scientific">Phrynosoma platyrhinos</name>
    <name type="common">Desert horned lizard</name>
    <dbReference type="NCBI Taxonomy" id="52577"/>
    <lineage>
        <taxon>Eukaryota</taxon>
        <taxon>Metazoa</taxon>
        <taxon>Chordata</taxon>
        <taxon>Craniata</taxon>
        <taxon>Vertebrata</taxon>
        <taxon>Euteleostomi</taxon>
        <taxon>Lepidosauria</taxon>
        <taxon>Squamata</taxon>
        <taxon>Bifurcata</taxon>
        <taxon>Unidentata</taxon>
        <taxon>Episquamata</taxon>
        <taxon>Toxicofera</taxon>
        <taxon>Iguania</taxon>
        <taxon>Phrynosomatidae</taxon>
        <taxon>Phrynosomatinae</taxon>
        <taxon>Phrynosoma</taxon>
    </lineage>
</organism>
<dbReference type="InterPro" id="IPR039913">
    <property type="entry name" value="RPAP1/Rba50"/>
</dbReference>
<name>A0ABQ7STH5_PHRPL</name>
<sequence length="856" mass="95792">MLSRPKPGESEADLLKFQNEFLSVKASPAVKIVKKADKRRGDVESGDDERPPLQHDRDVVMLDDFPDEPPPLTPGPPKKSRFKSTHVRFEEDPGEQLDHADKHITAVFNKIIEHDTSSAKMTMPVFTGGPFPRVFHRSEIKTEVKSAQYRGKSIFAQKIAAKRAAELAQISVPADTDEVEEKNTGEAYPEGVLHPQSLKAPCNGDEEDNSLGSLCSGCSRIVTGEGLGSLAGEQEAQNIHKENLERLQSMSKEQILEEQKKLLAQLDPSLLAFLKSRHGTSTTEEGKEKMEHEKPSKLMHLETQPALQEEEEAHLSQNSVIEEETGIEKSLRTKVSTRIDVTGENCPLGQAVFQIVESSRDQYRFDEMRAGYSLEELFHLSRSQVIQQRTLALQVLSHVVQKAKAGEFATLLKGSVLRVLLDAGFLFLLRFSIDDTVDNVVAAAVHALHALLVYPEDEEYLDKTFSWYQGMTLHPFIPNNEEEEEEDAEEEELNATEKTAGRKLNDENKPDPELARYDVVKGLLKTKILHRIRYILEVMQPVPLVVLEILDILTRIARHSTEACSQVLDCPRLIETVVREFLPTQWNPRIAEPGQFLTSLHGVPCATAMKLIRVLASGGRNAAARLVLPLTQPSAYYLQLNKFEMKSQLSRFIAEEPQDLPLRTEDAIRINMEAFRLWAVAAGYGQACDLYRDLYPVLMKMVPSLSQLASNFLVNTATFELSVQRAAAIVTLLTQVTQTAGCRAELQAQLSRSDPKGGDLIPPPLVTWSQVSGFRPIIESNLKQCLKEISQLDTWQALQPLTAACVLYLGVYYNHCSLQPSVNTIDCLEEMEHLSSSVLLPVLSKPAMQTLWEMLR</sequence>
<feature type="compositionally biased region" description="Pro residues" evidence="2">
    <location>
        <begin position="68"/>
        <end position="77"/>
    </location>
</feature>
<dbReference type="Proteomes" id="UP000826234">
    <property type="component" value="Unassembled WGS sequence"/>
</dbReference>
<evidence type="ECO:0000313" key="6">
    <source>
        <dbReference type="Proteomes" id="UP000826234"/>
    </source>
</evidence>
<keyword evidence="6" id="KW-1185">Reference proteome</keyword>
<evidence type="ECO:0000256" key="2">
    <source>
        <dbReference type="SAM" id="MobiDB-lite"/>
    </source>
</evidence>